<evidence type="ECO:0000256" key="1">
    <source>
        <dbReference type="SAM" id="Phobius"/>
    </source>
</evidence>
<dbReference type="EMBL" id="JAVYAA010000008">
    <property type="protein sequence ID" value="MDT8979727.1"/>
    <property type="molecule type" value="Genomic_DNA"/>
</dbReference>
<keyword evidence="3" id="KW-1185">Reference proteome</keyword>
<keyword evidence="1" id="KW-1133">Transmembrane helix</keyword>
<proteinExistence type="predicted"/>
<keyword evidence="1" id="KW-0472">Membrane</keyword>
<accession>A0AAJ2K0G4</accession>
<evidence type="ECO:0000313" key="3">
    <source>
        <dbReference type="Proteomes" id="UP001250538"/>
    </source>
</evidence>
<keyword evidence="1" id="KW-0812">Transmembrane</keyword>
<evidence type="ECO:0000313" key="2">
    <source>
        <dbReference type="EMBL" id="MDT8979727.1"/>
    </source>
</evidence>
<name>A0AAJ2K0G4_9BACL</name>
<sequence>MNSKKSKKSNLRLTPAEVRRFVRRNIGRRVIVVLFTGEVLVGRILSSGLISFRLRVQRRGFFFIRRILFAAVVAIRLV</sequence>
<dbReference type="AlphaFoldDB" id="A0AAJ2K0G4"/>
<dbReference type="Proteomes" id="UP001250538">
    <property type="component" value="Unassembled WGS sequence"/>
</dbReference>
<organism evidence="2 3">
    <name type="scientific">Paenibacillus suaedae</name>
    <dbReference type="NCBI Taxonomy" id="3077233"/>
    <lineage>
        <taxon>Bacteria</taxon>
        <taxon>Bacillati</taxon>
        <taxon>Bacillota</taxon>
        <taxon>Bacilli</taxon>
        <taxon>Bacillales</taxon>
        <taxon>Paenibacillaceae</taxon>
        <taxon>Paenibacillus</taxon>
    </lineage>
</organism>
<feature type="transmembrane region" description="Helical" evidence="1">
    <location>
        <begin position="30"/>
        <end position="54"/>
    </location>
</feature>
<comment type="caution">
    <text evidence="2">The sequence shown here is derived from an EMBL/GenBank/DDBJ whole genome shotgun (WGS) entry which is preliminary data.</text>
</comment>
<gene>
    <name evidence="2" type="ORF">RQP50_26185</name>
</gene>
<dbReference type="RefSeq" id="WP_021254213.1">
    <property type="nucleotide sequence ID" value="NZ_JAVYAA010000008.1"/>
</dbReference>
<protein>
    <submittedName>
        <fullName evidence="2">Acetyl-CoA acetyltransferase</fullName>
    </submittedName>
</protein>
<reference evidence="3" key="1">
    <citation type="submission" date="2023-09" db="EMBL/GenBank/DDBJ databases">
        <title>Paenibacillus sp. chi10 Genome sequencing and assembly.</title>
        <authorList>
            <person name="Kim I."/>
        </authorList>
    </citation>
    <scope>NUCLEOTIDE SEQUENCE [LARGE SCALE GENOMIC DNA]</scope>
    <source>
        <strain evidence="3">chi10</strain>
    </source>
</reference>